<dbReference type="PANTHER" id="PTHR43544">
    <property type="entry name" value="SHORT-CHAIN DEHYDROGENASE/REDUCTASE"/>
    <property type="match status" value="1"/>
</dbReference>
<evidence type="ECO:0000256" key="1">
    <source>
        <dbReference type="ARBA" id="ARBA00022857"/>
    </source>
</evidence>
<evidence type="ECO:0000256" key="2">
    <source>
        <dbReference type="ARBA" id="ARBA00023002"/>
    </source>
</evidence>
<keyword evidence="1" id="KW-0521">NADP</keyword>
<dbReference type="GO" id="GO:0016491">
    <property type="term" value="F:oxidoreductase activity"/>
    <property type="evidence" value="ECO:0007669"/>
    <property type="project" value="UniProtKB-KW"/>
</dbReference>
<evidence type="ECO:0000313" key="4">
    <source>
        <dbReference type="Proteomes" id="UP001438707"/>
    </source>
</evidence>
<dbReference type="SUPFAM" id="SSF51735">
    <property type="entry name" value="NAD(P)-binding Rossmann-fold domains"/>
    <property type="match status" value="1"/>
</dbReference>
<evidence type="ECO:0000313" key="3">
    <source>
        <dbReference type="EMBL" id="KAK9841372.1"/>
    </source>
</evidence>
<keyword evidence="2" id="KW-0560">Oxidoreductase</keyword>
<evidence type="ECO:0008006" key="5">
    <source>
        <dbReference type="Google" id="ProtNLM"/>
    </source>
</evidence>
<dbReference type="EMBL" id="JALJOS010000003">
    <property type="protein sequence ID" value="KAK9841372.1"/>
    <property type="molecule type" value="Genomic_DNA"/>
</dbReference>
<gene>
    <name evidence="3" type="ORF">WJX74_004632</name>
</gene>
<reference evidence="3 4" key="1">
    <citation type="journal article" date="2024" name="Nat. Commun.">
        <title>Phylogenomics reveals the evolutionary origins of lichenization in chlorophyte algae.</title>
        <authorList>
            <person name="Puginier C."/>
            <person name="Libourel C."/>
            <person name="Otte J."/>
            <person name="Skaloud P."/>
            <person name="Haon M."/>
            <person name="Grisel S."/>
            <person name="Petersen M."/>
            <person name="Berrin J.G."/>
            <person name="Delaux P.M."/>
            <person name="Dal Grande F."/>
            <person name="Keller J."/>
        </authorList>
    </citation>
    <scope>NUCLEOTIDE SEQUENCE [LARGE SCALE GENOMIC DNA]</scope>
    <source>
        <strain evidence="3 4">SAG 2145</strain>
    </source>
</reference>
<sequence>MSDERVWVVTDATRSLAVAFVRRLLLDEANYVFATVPSLSTDLTAPLRRLQRRYLEKGDDRLQLIHLDTDSHVSIRAAAATIEQLKPGGVDYVINNNGAAARAHP</sequence>
<accession>A0AAW1S650</accession>
<keyword evidence="4" id="KW-1185">Reference proteome</keyword>
<dbReference type="InterPro" id="IPR036291">
    <property type="entry name" value="NAD(P)-bd_dom_sf"/>
</dbReference>
<protein>
    <recommendedName>
        <fullName evidence="5">SDR family NAD(P)-dependent oxidoreductase</fullName>
    </recommendedName>
</protein>
<dbReference type="InterPro" id="IPR051468">
    <property type="entry name" value="Fungal_SecMetab_SDRs"/>
</dbReference>
<organism evidence="3 4">
    <name type="scientific">Apatococcus lobatus</name>
    <dbReference type="NCBI Taxonomy" id="904363"/>
    <lineage>
        <taxon>Eukaryota</taxon>
        <taxon>Viridiplantae</taxon>
        <taxon>Chlorophyta</taxon>
        <taxon>core chlorophytes</taxon>
        <taxon>Trebouxiophyceae</taxon>
        <taxon>Chlorellales</taxon>
        <taxon>Chlorellaceae</taxon>
        <taxon>Apatococcus</taxon>
    </lineage>
</organism>
<comment type="caution">
    <text evidence="3">The sequence shown here is derived from an EMBL/GenBank/DDBJ whole genome shotgun (WGS) entry which is preliminary data.</text>
</comment>
<dbReference type="AlphaFoldDB" id="A0AAW1S650"/>
<dbReference type="Gene3D" id="3.40.50.720">
    <property type="entry name" value="NAD(P)-binding Rossmann-like Domain"/>
    <property type="match status" value="1"/>
</dbReference>
<proteinExistence type="predicted"/>
<dbReference type="Proteomes" id="UP001438707">
    <property type="component" value="Unassembled WGS sequence"/>
</dbReference>
<dbReference type="GO" id="GO:0005737">
    <property type="term" value="C:cytoplasm"/>
    <property type="evidence" value="ECO:0007669"/>
    <property type="project" value="TreeGrafter"/>
</dbReference>
<name>A0AAW1S650_9CHLO</name>
<dbReference type="PANTHER" id="PTHR43544:SF7">
    <property type="entry name" value="NADB-LER2"/>
    <property type="match status" value="1"/>
</dbReference>